<evidence type="ECO:0000313" key="2">
    <source>
        <dbReference type="Proteomes" id="UP000185494"/>
    </source>
</evidence>
<name>A0A1L7AJA2_9PROT</name>
<sequence length="85" mass="9023">MTKLKPFADDAAATEIGGLKIENGQDRIALYGSLDLTRDKEGLALAKELHALLSAALAVLEGEAEKLPDKVTTGENVDETKNPFA</sequence>
<dbReference type="AlphaFoldDB" id="A0A1L7AJA2"/>
<dbReference type="EMBL" id="CP015583">
    <property type="protein sequence ID" value="APT58832.1"/>
    <property type="molecule type" value="Genomic_DNA"/>
</dbReference>
<dbReference type="STRING" id="257708.RGI145_18675"/>
<dbReference type="eggNOG" id="ENOG5033BUY">
    <property type="taxonomic scope" value="Bacteria"/>
</dbReference>
<organism evidence="1 2">
    <name type="scientific">Roseomonas gilardii</name>
    <dbReference type="NCBI Taxonomy" id="257708"/>
    <lineage>
        <taxon>Bacteria</taxon>
        <taxon>Pseudomonadati</taxon>
        <taxon>Pseudomonadota</taxon>
        <taxon>Alphaproteobacteria</taxon>
        <taxon>Acetobacterales</taxon>
        <taxon>Roseomonadaceae</taxon>
        <taxon>Roseomonas</taxon>
    </lineage>
</organism>
<accession>A0A1L7AJA2</accession>
<proteinExistence type="predicted"/>
<protein>
    <submittedName>
        <fullName evidence="1">Uncharacterized protein</fullName>
    </submittedName>
</protein>
<dbReference type="RefSeq" id="WP_075799583.1">
    <property type="nucleotide sequence ID" value="NZ_CP015583.1"/>
</dbReference>
<evidence type="ECO:0000313" key="1">
    <source>
        <dbReference type="EMBL" id="APT58832.1"/>
    </source>
</evidence>
<reference evidence="1 2" key="1">
    <citation type="submission" date="2016-05" db="EMBL/GenBank/DDBJ databases">
        <title>Complete Genome and Methylome Analysis of Psychrotrophic Bacterial Isolates from Antarctic Lake Untersee.</title>
        <authorList>
            <person name="Fomenkov A."/>
            <person name="Akimov V.N."/>
            <person name="Vasilyeva L.V."/>
            <person name="Andersen D."/>
            <person name="Vincze T."/>
            <person name="Roberts R.J."/>
        </authorList>
    </citation>
    <scope>NUCLEOTIDE SEQUENCE [LARGE SCALE GENOMIC DNA]</scope>
    <source>
        <strain evidence="1 2">U14-5</strain>
    </source>
</reference>
<gene>
    <name evidence="1" type="ORF">RGI145_18675</name>
</gene>
<dbReference type="Proteomes" id="UP000185494">
    <property type="component" value="Chromosome 1"/>
</dbReference>
<dbReference type="KEGG" id="rgi:RGI145_18675"/>